<keyword evidence="15" id="KW-1185">Reference proteome</keyword>
<keyword evidence="4 11" id="KW-0863">Zinc-finger</keyword>
<feature type="domain" description="GATA-type" evidence="13">
    <location>
        <begin position="676"/>
        <end position="729"/>
    </location>
</feature>
<dbReference type="FunFam" id="3.30.50.10:FF:000032">
    <property type="entry name" value="Transcription factor GATA-3"/>
    <property type="match status" value="1"/>
</dbReference>
<evidence type="ECO:0000256" key="6">
    <source>
        <dbReference type="ARBA" id="ARBA00023015"/>
    </source>
</evidence>
<feature type="compositionally biased region" description="Polar residues" evidence="12">
    <location>
        <begin position="877"/>
        <end position="891"/>
    </location>
</feature>
<evidence type="ECO:0000256" key="3">
    <source>
        <dbReference type="ARBA" id="ARBA00022737"/>
    </source>
</evidence>
<evidence type="ECO:0000259" key="13">
    <source>
        <dbReference type="PROSITE" id="PS50114"/>
    </source>
</evidence>
<dbReference type="SUPFAM" id="SSF57716">
    <property type="entry name" value="Glucocorticoid receptor-like (DNA-binding domain)"/>
    <property type="match status" value="2"/>
</dbReference>
<keyword evidence="6" id="KW-0805">Transcription regulation</keyword>
<feature type="region of interest" description="Disordered" evidence="12">
    <location>
        <begin position="930"/>
        <end position="967"/>
    </location>
</feature>
<evidence type="ECO:0000256" key="9">
    <source>
        <dbReference type="ARBA" id="ARBA00023163"/>
    </source>
</evidence>
<comment type="subcellular location">
    <subcellularLocation>
        <location evidence="1">Nucleus</location>
    </subcellularLocation>
</comment>
<name>A0A7R8Z1Y8_HERIL</name>
<feature type="compositionally biased region" description="Low complexity" evidence="12">
    <location>
        <begin position="424"/>
        <end position="440"/>
    </location>
</feature>
<dbReference type="AlphaFoldDB" id="A0A7R8Z1Y8"/>
<evidence type="ECO:0000313" key="15">
    <source>
        <dbReference type="Proteomes" id="UP000594454"/>
    </source>
</evidence>
<feature type="region of interest" description="Disordered" evidence="12">
    <location>
        <begin position="832"/>
        <end position="857"/>
    </location>
</feature>
<feature type="domain" description="GATA-type" evidence="13">
    <location>
        <begin position="622"/>
        <end position="676"/>
    </location>
</feature>
<dbReference type="PANTHER" id="PTHR10071">
    <property type="entry name" value="TRANSCRIPTION FACTOR GATA FAMILY MEMBER"/>
    <property type="match status" value="1"/>
</dbReference>
<feature type="region of interest" description="Disordered" evidence="12">
    <location>
        <begin position="162"/>
        <end position="193"/>
    </location>
</feature>
<feature type="compositionally biased region" description="Low complexity" evidence="12">
    <location>
        <begin position="785"/>
        <end position="803"/>
    </location>
</feature>
<feature type="compositionally biased region" description="Basic residues" evidence="12">
    <location>
        <begin position="45"/>
        <end position="55"/>
    </location>
</feature>
<dbReference type="GO" id="GO:0045165">
    <property type="term" value="P:cell fate commitment"/>
    <property type="evidence" value="ECO:0007669"/>
    <property type="project" value="TreeGrafter"/>
</dbReference>
<dbReference type="OrthoDB" id="2162994at2759"/>
<dbReference type="FunFam" id="3.30.50.10:FF:000001">
    <property type="entry name" value="GATA transcription factor (GATAd)"/>
    <property type="match status" value="1"/>
</dbReference>
<feature type="compositionally biased region" description="Basic and acidic residues" evidence="12">
    <location>
        <begin position="943"/>
        <end position="952"/>
    </location>
</feature>
<organism evidence="14 15">
    <name type="scientific">Hermetia illucens</name>
    <name type="common">Black soldier fly</name>
    <dbReference type="NCBI Taxonomy" id="343691"/>
    <lineage>
        <taxon>Eukaryota</taxon>
        <taxon>Metazoa</taxon>
        <taxon>Ecdysozoa</taxon>
        <taxon>Arthropoda</taxon>
        <taxon>Hexapoda</taxon>
        <taxon>Insecta</taxon>
        <taxon>Pterygota</taxon>
        <taxon>Neoptera</taxon>
        <taxon>Endopterygota</taxon>
        <taxon>Diptera</taxon>
        <taxon>Brachycera</taxon>
        <taxon>Stratiomyomorpha</taxon>
        <taxon>Stratiomyidae</taxon>
        <taxon>Hermetiinae</taxon>
        <taxon>Hermetia</taxon>
    </lineage>
</organism>
<sequence length="988" mass="107750">MHIVLGRRVVCGREAACGATDTAYEVAVAMKLPAPVVVSPPRQNGVHHHQHHQHHQQQSPQSVVKSCNGDTHTRTDTFDRGTNEAATDPGAVAGGSILSISSSPSVISTSLSGVDGSVLRSPSSATVVLDPASSENESTATSLTIIGSTPVSVAATSVIESTGVHCSDRENNNKDNTSRNNHHPQHSVNSESNNESNLLLLTNNNSVTTDNNGVILPIGYRGSNNTVIISNRSSNRYIELVGGNNHSADHNSVPQHQSNSSPIRYSTLSTIVPANGEDHEQYLNLNCCNNPHDLSLHKDSEKKPGDYDTYVPHGHQHQPVILHHDPHHQHPTQDHHHHQPLNTINMRSGVALYTAYSEPLHGSSVHNSTQVTQTIHEIIEDTLKDENCSLNDHHLGGHGEETTNYLTLTTPADLNQLKDAAYHNNNSTSSGGESRSPSGLSHDDVGLQSFTQLSNVTQRGNVYTTGNVDQGIIQGGNSYETLATFPASSIYHRPQFSTASGAMQYFNSSPTHDGSHMWSGVSSSLPSDDYDSPKSGGGALPAFTRITGSANNYAGSARSNHYTSLSNYRGQNESWQSPYETSPITYSASVVSASEAGRTRSADTVHSAAASLSATFFEADIYTEGRECVNCGAISTPLWRRDNTGHYLCNACGLYHKMNGMNRPLVKQPRRLSASRRVGLSCSNCHTRHTSLWRRNPHGEPVCNACGLYFKLHNVQRPLAMKKDTIQTRKRKPKGSKNFSENSKKNASSSSSSTAQTQQNVLQDASKDLRMLTSSIQHTSSLQHSNNSISTTQSSIQTATNNTTPPPHSSQQNLSPIHQSQNLSPLHYSTPLMTATNLSPASPTNSNNNNNNNSPTIKYMQKYMSPTHQLTQQQHQSAQMFHHSNVSSPADQPQFLADGSPTYSPVQSPSYLYDALAGNGEHDMIKLEHMQRTHHNSSSRSPSLDKDQDHQQQHQSFQQQHHLHHNGSDAMSLHDIEHMRKHTVVKME</sequence>
<dbReference type="GO" id="GO:0000981">
    <property type="term" value="F:DNA-binding transcription factor activity, RNA polymerase II-specific"/>
    <property type="evidence" value="ECO:0007669"/>
    <property type="project" value="TreeGrafter"/>
</dbReference>
<evidence type="ECO:0000256" key="8">
    <source>
        <dbReference type="ARBA" id="ARBA00023159"/>
    </source>
</evidence>
<feature type="region of interest" description="Disordered" evidence="12">
    <location>
        <begin position="422"/>
        <end position="445"/>
    </location>
</feature>
<dbReference type="InterPro" id="IPR039355">
    <property type="entry name" value="Transcription_factor_GATA"/>
</dbReference>
<dbReference type="SMART" id="SM00401">
    <property type="entry name" value="ZnF_GATA"/>
    <property type="match status" value="2"/>
</dbReference>
<evidence type="ECO:0000256" key="12">
    <source>
        <dbReference type="SAM" id="MobiDB-lite"/>
    </source>
</evidence>
<feature type="region of interest" description="Disordered" evidence="12">
    <location>
        <begin position="869"/>
        <end position="903"/>
    </location>
</feature>
<feature type="compositionally biased region" description="Basic and acidic residues" evidence="12">
    <location>
        <begin position="166"/>
        <end position="177"/>
    </location>
</feature>
<feature type="region of interest" description="Disordered" evidence="12">
    <location>
        <begin position="38"/>
        <end position="91"/>
    </location>
</feature>
<keyword evidence="8" id="KW-0010">Activator</keyword>
<evidence type="ECO:0000256" key="5">
    <source>
        <dbReference type="ARBA" id="ARBA00022833"/>
    </source>
</evidence>
<dbReference type="InterPro" id="IPR000679">
    <property type="entry name" value="Znf_GATA"/>
</dbReference>
<protein>
    <recommendedName>
        <fullName evidence="13">GATA-type domain-containing protein</fullName>
    </recommendedName>
</protein>
<dbReference type="InParanoid" id="A0A7R8Z1Y8"/>
<feature type="compositionally biased region" description="Basic and acidic residues" evidence="12">
    <location>
        <begin position="71"/>
        <end position="82"/>
    </location>
</feature>
<dbReference type="Gene3D" id="3.30.50.10">
    <property type="entry name" value="Erythroid Transcription Factor GATA-1, subunit A"/>
    <property type="match status" value="2"/>
</dbReference>
<evidence type="ECO:0000256" key="11">
    <source>
        <dbReference type="PROSITE-ProRule" id="PRU00094"/>
    </source>
</evidence>
<feature type="compositionally biased region" description="Low complexity" evidence="12">
    <location>
        <begin position="736"/>
        <end position="753"/>
    </location>
</feature>
<keyword evidence="3" id="KW-0677">Repeat</keyword>
<accession>A0A7R8Z1Y8</accession>
<feature type="region of interest" description="Disordered" evidence="12">
    <location>
        <begin position="721"/>
        <end position="760"/>
    </location>
</feature>
<evidence type="ECO:0000256" key="1">
    <source>
        <dbReference type="ARBA" id="ARBA00004123"/>
    </source>
</evidence>
<keyword evidence="10" id="KW-0539">Nucleus</keyword>
<dbReference type="Pfam" id="PF00320">
    <property type="entry name" value="GATA"/>
    <property type="match status" value="2"/>
</dbReference>
<dbReference type="GO" id="GO:0000978">
    <property type="term" value="F:RNA polymerase II cis-regulatory region sequence-specific DNA binding"/>
    <property type="evidence" value="ECO:0007669"/>
    <property type="project" value="TreeGrafter"/>
</dbReference>
<dbReference type="CDD" id="cd00202">
    <property type="entry name" value="ZnF_GATA"/>
    <property type="match status" value="2"/>
</dbReference>
<evidence type="ECO:0000256" key="4">
    <source>
        <dbReference type="ARBA" id="ARBA00022771"/>
    </source>
</evidence>
<reference evidence="14 15" key="1">
    <citation type="submission" date="2020-11" db="EMBL/GenBank/DDBJ databases">
        <authorList>
            <person name="Wallbank WR R."/>
            <person name="Pardo Diaz C."/>
            <person name="Kozak K."/>
            <person name="Martin S."/>
            <person name="Jiggins C."/>
            <person name="Moest M."/>
            <person name="Warren A I."/>
            <person name="Generalovic N T."/>
            <person name="Byers J.R.P. K."/>
            <person name="Montejo-Kovacevich G."/>
            <person name="Yen C E."/>
        </authorList>
    </citation>
    <scope>NUCLEOTIDE SEQUENCE [LARGE SCALE GENOMIC DNA]</scope>
</reference>
<dbReference type="GO" id="GO:0000122">
    <property type="term" value="P:negative regulation of transcription by RNA polymerase II"/>
    <property type="evidence" value="ECO:0007669"/>
    <property type="project" value="TreeGrafter"/>
</dbReference>
<keyword evidence="2" id="KW-0479">Metal-binding</keyword>
<dbReference type="PROSITE" id="PS50114">
    <property type="entry name" value="GATA_ZN_FINGER_2"/>
    <property type="match status" value="2"/>
</dbReference>
<gene>
    <name evidence="14" type="ORF">HERILL_LOCUS15349</name>
</gene>
<feature type="region of interest" description="Disordered" evidence="12">
    <location>
        <begin position="778"/>
        <end position="816"/>
    </location>
</feature>
<feature type="region of interest" description="Disordered" evidence="12">
    <location>
        <begin position="516"/>
        <end position="536"/>
    </location>
</feature>
<keyword evidence="9" id="KW-0804">Transcription</keyword>
<dbReference type="Proteomes" id="UP000594454">
    <property type="component" value="Chromosome 6"/>
</dbReference>
<dbReference type="InterPro" id="IPR013088">
    <property type="entry name" value="Znf_NHR/GATA"/>
</dbReference>
<dbReference type="PROSITE" id="PS00344">
    <property type="entry name" value="GATA_ZN_FINGER_1"/>
    <property type="match status" value="2"/>
</dbReference>
<evidence type="ECO:0000256" key="7">
    <source>
        <dbReference type="ARBA" id="ARBA00023125"/>
    </source>
</evidence>
<dbReference type="GO" id="GO:0005634">
    <property type="term" value="C:nucleus"/>
    <property type="evidence" value="ECO:0007669"/>
    <property type="project" value="UniProtKB-SubCell"/>
</dbReference>
<dbReference type="PRINTS" id="PR00619">
    <property type="entry name" value="GATAZNFINGER"/>
</dbReference>
<dbReference type="PANTHER" id="PTHR10071:SF281">
    <property type="entry name" value="BOX A-BINDING FACTOR-RELATED"/>
    <property type="match status" value="1"/>
</dbReference>
<feature type="compositionally biased region" description="Low complexity" evidence="12">
    <location>
        <begin position="836"/>
        <end position="856"/>
    </location>
</feature>
<dbReference type="GO" id="GO:0045944">
    <property type="term" value="P:positive regulation of transcription by RNA polymerase II"/>
    <property type="evidence" value="ECO:0007669"/>
    <property type="project" value="TreeGrafter"/>
</dbReference>
<dbReference type="EMBL" id="LR899014">
    <property type="protein sequence ID" value="CAD7093036.1"/>
    <property type="molecule type" value="Genomic_DNA"/>
</dbReference>
<proteinExistence type="predicted"/>
<keyword evidence="5" id="KW-0862">Zinc</keyword>
<evidence type="ECO:0000256" key="2">
    <source>
        <dbReference type="ARBA" id="ARBA00022723"/>
    </source>
</evidence>
<evidence type="ECO:0000313" key="14">
    <source>
        <dbReference type="EMBL" id="CAD7093036.1"/>
    </source>
</evidence>
<keyword evidence="7" id="KW-0238">DNA-binding</keyword>
<dbReference type="GO" id="GO:0008270">
    <property type="term" value="F:zinc ion binding"/>
    <property type="evidence" value="ECO:0007669"/>
    <property type="project" value="UniProtKB-KW"/>
</dbReference>
<evidence type="ECO:0000256" key="10">
    <source>
        <dbReference type="ARBA" id="ARBA00023242"/>
    </source>
</evidence>
<feature type="compositionally biased region" description="Polar residues" evidence="12">
    <location>
        <begin position="59"/>
        <end position="70"/>
    </location>
</feature>